<accession>A0A6A6U1Y3</accession>
<dbReference type="InterPro" id="IPR029045">
    <property type="entry name" value="ClpP/crotonase-like_dom_sf"/>
</dbReference>
<reference evidence="4" key="1">
    <citation type="journal article" date="2020" name="Stud. Mycol.">
        <title>101 Dothideomycetes genomes: a test case for predicting lifestyles and emergence of pathogens.</title>
        <authorList>
            <person name="Haridas S."/>
            <person name="Albert R."/>
            <person name="Binder M."/>
            <person name="Bloem J."/>
            <person name="Labutti K."/>
            <person name="Salamov A."/>
            <person name="Andreopoulos B."/>
            <person name="Baker S."/>
            <person name="Barry K."/>
            <person name="Bills G."/>
            <person name="Bluhm B."/>
            <person name="Cannon C."/>
            <person name="Castanera R."/>
            <person name="Culley D."/>
            <person name="Daum C."/>
            <person name="Ezra D."/>
            <person name="Gonzalez J."/>
            <person name="Henrissat B."/>
            <person name="Kuo A."/>
            <person name="Liang C."/>
            <person name="Lipzen A."/>
            <person name="Lutzoni F."/>
            <person name="Magnuson J."/>
            <person name="Mondo S."/>
            <person name="Nolan M."/>
            <person name="Ohm R."/>
            <person name="Pangilinan J."/>
            <person name="Park H.-J."/>
            <person name="Ramirez L."/>
            <person name="Alfaro M."/>
            <person name="Sun H."/>
            <person name="Tritt A."/>
            <person name="Yoshinaga Y."/>
            <person name="Zwiers L.-H."/>
            <person name="Turgeon B."/>
            <person name="Goodwin S."/>
            <person name="Spatafora J."/>
            <person name="Crous P."/>
            <person name="Grigoriev I."/>
        </authorList>
    </citation>
    <scope>NUCLEOTIDE SEQUENCE</scope>
    <source>
        <strain evidence="4">CBS 115976</strain>
    </source>
</reference>
<dbReference type="InterPro" id="IPR052766">
    <property type="entry name" value="S41A_metabolite_peptidase"/>
</dbReference>
<dbReference type="InterPro" id="IPR056186">
    <property type="entry name" value="PDZ_CPAF-rel"/>
</dbReference>
<dbReference type="PANTHER" id="PTHR37049:SF4">
    <property type="entry name" value="RHODANESE DOMAIN-CONTAINING PROTEIN"/>
    <property type="match status" value="1"/>
</dbReference>
<dbReference type="OrthoDB" id="27214at2759"/>
<protein>
    <submittedName>
        <fullName evidence="4">Uncharacterized protein</fullName>
    </submittedName>
</protein>
<evidence type="ECO:0000313" key="5">
    <source>
        <dbReference type="Proteomes" id="UP000799302"/>
    </source>
</evidence>
<proteinExistence type="predicted"/>
<feature type="region of interest" description="Disordered" evidence="1">
    <location>
        <begin position="208"/>
        <end position="231"/>
    </location>
</feature>
<evidence type="ECO:0000259" key="2">
    <source>
        <dbReference type="Pfam" id="PF03572"/>
    </source>
</evidence>
<dbReference type="GO" id="GO:0006508">
    <property type="term" value="P:proteolysis"/>
    <property type="evidence" value="ECO:0007669"/>
    <property type="project" value="InterPro"/>
</dbReference>
<dbReference type="Pfam" id="PF03572">
    <property type="entry name" value="Peptidase_S41"/>
    <property type="match status" value="1"/>
</dbReference>
<dbReference type="AlphaFoldDB" id="A0A6A6U1Y3"/>
<feature type="compositionally biased region" description="Polar residues" evidence="1">
    <location>
        <begin position="647"/>
        <end position="656"/>
    </location>
</feature>
<sequence>MQFQSTLGYLKSPPSGYPMPAVDIIGGLNDILTKIKANFYSREFTMEMDVFNLIQKSFDGHLSVVPYLIGSFLIERQPLVSISPNGNDVPQVFFRSDINSTGFAPSPITKIDSQDVVDFLMTIPDGLQDKDALYNSLFYNPATFISSAFGSFAIKTLNYYNDNSTYTFANGSSTTLPNKAAANIDLTGITSGKDIYKAYLIGSPTTSSKLKKRHASPRKANPALDATSPPLTSSIPLSKSLIPTATATSSEGASASATLSLLSALGFPSPVAISTDFSVAGYFLTDKPDTAVLDIFQFTGEAAGADIPFQATVSKFLQACRDSGKKKLLIDVRGNPGGVISTAYDTFKQLFPNQPAYSRHRLRAHPAMDAYGTVLSTLDALTMDDINEITNLGDDAPEQTLILEAADASVFNAANNLKSTDGNPYSSWRDFYGPQVMNGDNYTNFFAPDLKSMAYDLATGSIVISGYGNNTNLLPQAFDSKNITLITDGACSSSCGLLSNLLINEGNVSTVSFGGQPNKNKMNVIGGTQGSQVETLSNLLNVANVVASLYQKGAAYLNRDQLNALKALLNTPQMNIWTGDAQLNFKDNLLGDSDVPLQFRTKSADCRLFYTADDINHVTSTWSKVASGNFTCVDGGSKPGTKAPASDKTNGASKSMSGGLGWSMMITTIFAVVMF</sequence>
<name>A0A6A6U1Y3_9PEZI</name>
<dbReference type="InterPro" id="IPR005151">
    <property type="entry name" value="Tail-specific_protease"/>
</dbReference>
<dbReference type="EMBL" id="MU004240">
    <property type="protein sequence ID" value="KAF2665447.1"/>
    <property type="molecule type" value="Genomic_DNA"/>
</dbReference>
<evidence type="ECO:0000256" key="1">
    <source>
        <dbReference type="SAM" id="MobiDB-lite"/>
    </source>
</evidence>
<keyword evidence="5" id="KW-1185">Reference proteome</keyword>
<feature type="region of interest" description="Disordered" evidence="1">
    <location>
        <begin position="637"/>
        <end position="656"/>
    </location>
</feature>
<organism evidence="4 5">
    <name type="scientific">Microthyrium microscopicum</name>
    <dbReference type="NCBI Taxonomy" id="703497"/>
    <lineage>
        <taxon>Eukaryota</taxon>
        <taxon>Fungi</taxon>
        <taxon>Dikarya</taxon>
        <taxon>Ascomycota</taxon>
        <taxon>Pezizomycotina</taxon>
        <taxon>Dothideomycetes</taxon>
        <taxon>Dothideomycetes incertae sedis</taxon>
        <taxon>Microthyriales</taxon>
        <taxon>Microthyriaceae</taxon>
        <taxon>Microthyrium</taxon>
    </lineage>
</organism>
<feature type="domain" description="CPAF-like PDZ" evidence="3">
    <location>
        <begin position="76"/>
        <end position="185"/>
    </location>
</feature>
<dbReference type="Pfam" id="PF23658">
    <property type="entry name" value="PDZ_CPAF_rel"/>
    <property type="match status" value="1"/>
</dbReference>
<dbReference type="SUPFAM" id="SSF52096">
    <property type="entry name" value="ClpP/crotonase"/>
    <property type="match status" value="1"/>
</dbReference>
<evidence type="ECO:0000259" key="3">
    <source>
        <dbReference type="Pfam" id="PF23658"/>
    </source>
</evidence>
<dbReference type="PANTHER" id="PTHR37049">
    <property type="entry name" value="PEPTIDASE S41 FAMILY PROTEIN"/>
    <property type="match status" value="1"/>
</dbReference>
<feature type="domain" description="Tail specific protease" evidence="2">
    <location>
        <begin position="290"/>
        <end position="361"/>
    </location>
</feature>
<dbReference type="Gene3D" id="3.90.226.10">
    <property type="entry name" value="2-enoyl-CoA Hydratase, Chain A, domain 1"/>
    <property type="match status" value="1"/>
</dbReference>
<evidence type="ECO:0000313" key="4">
    <source>
        <dbReference type="EMBL" id="KAF2665447.1"/>
    </source>
</evidence>
<gene>
    <name evidence="4" type="ORF">BT63DRAFT_428401</name>
</gene>
<dbReference type="Proteomes" id="UP000799302">
    <property type="component" value="Unassembled WGS sequence"/>
</dbReference>
<dbReference type="GO" id="GO:0008236">
    <property type="term" value="F:serine-type peptidase activity"/>
    <property type="evidence" value="ECO:0007669"/>
    <property type="project" value="InterPro"/>
</dbReference>